<dbReference type="RefSeq" id="WP_041096741.1">
    <property type="nucleotide sequence ID" value="NZ_JARTHD010000044.1"/>
</dbReference>
<evidence type="ECO:0000313" key="2">
    <source>
        <dbReference type="EMBL" id="KIL80028.1"/>
    </source>
</evidence>
<feature type="transmembrane region" description="Helical" evidence="1">
    <location>
        <begin position="6"/>
        <end position="23"/>
    </location>
</feature>
<feature type="transmembrane region" description="Helical" evidence="1">
    <location>
        <begin position="35"/>
        <end position="57"/>
    </location>
</feature>
<proteinExistence type="predicted"/>
<dbReference type="Proteomes" id="UP000031982">
    <property type="component" value="Unassembled WGS sequence"/>
</dbReference>
<evidence type="ECO:0000256" key="1">
    <source>
        <dbReference type="SAM" id="Phobius"/>
    </source>
</evidence>
<organism evidence="2 3">
    <name type="scientific">Bacillus badius</name>
    <dbReference type="NCBI Taxonomy" id="1455"/>
    <lineage>
        <taxon>Bacteria</taxon>
        <taxon>Bacillati</taxon>
        <taxon>Bacillota</taxon>
        <taxon>Bacilli</taxon>
        <taxon>Bacillales</taxon>
        <taxon>Bacillaceae</taxon>
        <taxon>Pseudobacillus</taxon>
    </lineage>
</organism>
<dbReference type="EMBL" id="JXLP01000002">
    <property type="protein sequence ID" value="KIL80028.1"/>
    <property type="molecule type" value="Genomic_DNA"/>
</dbReference>
<protein>
    <submittedName>
        <fullName evidence="2">Uncharacterized protein</fullName>
    </submittedName>
</protein>
<sequence>MNFATFIAIVLVAIIVDFFWLDIENKRWDWLKNRSVSQQVLFFAFFLGASMVLYYVFGYKFLN</sequence>
<keyword evidence="1" id="KW-0472">Membrane</keyword>
<evidence type="ECO:0000313" key="3">
    <source>
        <dbReference type="Proteomes" id="UP000031982"/>
    </source>
</evidence>
<gene>
    <name evidence="2" type="ORF">SD77_2482</name>
</gene>
<keyword evidence="1" id="KW-0812">Transmembrane</keyword>
<name>A0ABR5B0H3_BACBA</name>
<accession>A0ABR5B0H3</accession>
<keyword evidence="3" id="KW-1185">Reference proteome</keyword>
<reference evidence="2 3" key="1">
    <citation type="submission" date="2015-01" db="EMBL/GenBank/DDBJ databases">
        <title>Genome Assembly of Bacillus badius MTCC 1458.</title>
        <authorList>
            <person name="Verma A."/>
            <person name="Khatri I."/>
            <person name="Mual P."/>
            <person name="Subramanian S."/>
            <person name="Krishnamurthi S."/>
        </authorList>
    </citation>
    <scope>NUCLEOTIDE SEQUENCE [LARGE SCALE GENOMIC DNA]</scope>
    <source>
        <strain evidence="2 3">MTCC 1458</strain>
    </source>
</reference>
<keyword evidence="1" id="KW-1133">Transmembrane helix</keyword>
<comment type="caution">
    <text evidence="2">The sequence shown here is derived from an EMBL/GenBank/DDBJ whole genome shotgun (WGS) entry which is preliminary data.</text>
</comment>